<gene>
    <name evidence="2" type="ORF">NX722_10485</name>
</gene>
<dbReference type="RefSeq" id="WP_262567927.1">
    <property type="nucleotide sequence ID" value="NZ_JAPFCC010000001.1"/>
</dbReference>
<keyword evidence="3" id="KW-1185">Reference proteome</keyword>
<keyword evidence="1" id="KW-1133">Transmembrane helix</keyword>
<dbReference type="Pfam" id="PF14333">
    <property type="entry name" value="DUF4389"/>
    <property type="match status" value="1"/>
</dbReference>
<dbReference type="InterPro" id="IPR025498">
    <property type="entry name" value="DUF4389"/>
</dbReference>
<comment type="caution">
    <text evidence="2">The sequence shown here is derived from an EMBL/GenBank/DDBJ whole genome shotgun (WGS) entry which is preliminary data.</text>
</comment>
<name>A0ABT3MUJ3_9GAMM</name>
<feature type="transmembrane region" description="Helical" evidence="1">
    <location>
        <begin position="20"/>
        <end position="48"/>
    </location>
</feature>
<evidence type="ECO:0000256" key="1">
    <source>
        <dbReference type="SAM" id="Phobius"/>
    </source>
</evidence>
<accession>A0ABT3MUJ3</accession>
<dbReference type="Proteomes" id="UP001209854">
    <property type="component" value="Unassembled WGS sequence"/>
</dbReference>
<dbReference type="EMBL" id="JAPFCC010000001">
    <property type="protein sequence ID" value="MCW7553056.1"/>
    <property type="molecule type" value="Genomic_DNA"/>
</dbReference>
<keyword evidence="1" id="KW-0472">Membrane</keyword>
<reference evidence="2 3" key="1">
    <citation type="submission" date="2022-10" db="EMBL/GenBank/DDBJ databases">
        <title>High-quality genome sequences of two octocoral-associated bacteria, Endozoicomonas euniceicola EF212 and Endozoicomonas gorgoniicola PS125.</title>
        <authorList>
            <person name="Chiou Y.-J."/>
            <person name="Chen Y.-H."/>
        </authorList>
    </citation>
    <scope>NUCLEOTIDE SEQUENCE [LARGE SCALE GENOMIC DNA]</scope>
    <source>
        <strain evidence="2 3">PS125</strain>
    </source>
</reference>
<organism evidence="2 3">
    <name type="scientific">Endozoicomonas gorgoniicola</name>
    <dbReference type="NCBI Taxonomy" id="1234144"/>
    <lineage>
        <taxon>Bacteria</taxon>
        <taxon>Pseudomonadati</taxon>
        <taxon>Pseudomonadota</taxon>
        <taxon>Gammaproteobacteria</taxon>
        <taxon>Oceanospirillales</taxon>
        <taxon>Endozoicomonadaceae</taxon>
        <taxon>Endozoicomonas</taxon>
    </lineage>
</organism>
<sequence length="97" mass="11110">MDDKLVNNLKSESRWLRLLFMAFYLVAGYFAGLLVFIVALVQTVLGFVSGEPNARLLGFSKSLNLYFFQILEFLTFNAEKKPFPFSDWPESESRSGD</sequence>
<evidence type="ECO:0000313" key="2">
    <source>
        <dbReference type="EMBL" id="MCW7553056.1"/>
    </source>
</evidence>
<keyword evidence="1" id="KW-0812">Transmembrane</keyword>
<proteinExistence type="predicted"/>
<evidence type="ECO:0000313" key="3">
    <source>
        <dbReference type="Proteomes" id="UP001209854"/>
    </source>
</evidence>
<protein>
    <submittedName>
        <fullName evidence="2">DUF4389 domain-containing protein</fullName>
    </submittedName>
</protein>